<reference evidence="2" key="1">
    <citation type="submission" date="2016-11" db="UniProtKB">
        <authorList>
            <consortium name="WormBaseParasite"/>
        </authorList>
    </citation>
    <scope>IDENTIFICATION</scope>
</reference>
<dbReference type="AlphaFoldDB" id="A0A1I8BR34"/>
<keyword evidence="1" id="KW-1185">Reference proteome</keyword>
<sequence>MSNSDIYLGEHCEEEREVLIKFKNVSEFVWNEYIIFLLNKKEINTSTKTTISPKIKISTTTPTTILKSTTLLEEVFNNEDEF</sequence>
<evidence type="ECO:0000313" key="1">
    <source>
        <dbReference type="Proteomes" id="UP000095281"/>
    </source>
</evidence>
<organism evidence="1 2">
    <name type="scientific">Meloidogyne hapla</name>
    <name type="common">Root-knot nematode worm</name>
    <dbReference type="NCBI Taxonomy" id="6305"/>
    <lineage>
        <taxon>Eukaryota</taxon>
        <taxon>Metazoa</taxon>
        <taxon>Ecdysozoa</taxon>
        <taxon>Nematoda</taxon>
        <taxon>Chromadorea</taxon>
        <taxon>Rhabditida</taxon>
        <taxon>Tylenchina</taxon>
        <taxon>Tylenchomorpha</taxon>
        <taxon>Tylenchoidea</taxon>
        <taxon>Meloidogynidae</taxon>
        <taxon>Meloidogyninae</taxon>
        <taxon>Meloidogyne</taxon>
    </lineage>
</organism>
<name>A0A1I8BR34_MELHA</name>
<proteinExistence type="predicted"/>
<accession>A0A1I8BR34</accession>
<protein>
    <submittedName>
        <fullName evidence="2">Uncharacterized protein</fullName>
    </submittedName>
</protein>
<evidence type="ECO:0000313" key="2">
    <source>
        <dbReference type="WBParaSite" id="MhA1_Contig455.frz3.gene7"/>
    </source>
</evidence>
<dbReference type="WBParaSite" id="MhA1_Contig455.frz3.gene7">
    <property type="protein sequence ID" value="MhA1_Contig455.frz3.gene7"/>
    <property type="gene ID" value="MhA1_Contig455.frz3.gene7"/>
</dbReference>
<dbReference type="Proteomes" id="UP000095281">
    <property type="component" value="Unplaced"/>
</dbReference>